<evidence type="ECO:0000256" key="5">
    <source>
        <dbReference type="ARBA" id="ARBA00022692"/>
    </source>
</evidence>
<comment type="similarity">
    <text evidence="2">Belongs to the ABC-2 integral membrane protein family.</text>
</comment>
<keyword evidence="3" id="KW-0813">Transport</keyword>
<dbReference type="InterPro" id="IPR047817">
    <property type="entry name" value="ABC2_TM_bact-type"/>
</dbReference>
<evidence type="ECO:0000256" key="7">
    <source>
        <dbReference type="ARBA" id="ARBA00023136"/>
    </source>
</evidence>
<comment type="caution">
    <text evidence="10">The sequence shown here is derived from an EMBL/GenBank/DDBJ whole genome shotgun (WGS) entry which is preliminary data.</text>
</comment>
<dbReference type="InterPro" id="IPR051449">
    <property type="entry name" value="ABC-2_transporter_component"/>
</dbReference>
<feature type="domain" description="ABC transmembrane type-2" evidence="9">
    <location>
        <begin position="142"/>
        <end position="368"/>
    </location>
</feature>
<reference evidence="10 11" key="1">
    <citation type="submission" date="2018-01" db="EMBL/GenBank/DDBJ databases">
        <title>Metagenomic assembled genomes from two thermal pools in the Uzon Caldera, Kamchatka, Russia.</title>
        <authorList>
            <person name="Wilkins L."/>
            <person name="Ettinger C."/>
        </authorList>
    </citation>
    <scope>NUCLEOTIDE SEQUENCE [LARGE SCALE GENOMIC DNA]</scope>
    <source>
        <strain evidence="10">ZAV-05</strain>
    </source>
</reference>
<keyword evidence="5 8" id="KW-0812">Transmembrane</keyword>
<dbReference type="Pfam" id="PF12698">
    <property type="entry name" value="ABC2_membrane_3"/>
    <property type="match status" value="1"/>
</dbReference>
<dbReference type="AlphaFoldDB" id="A0A2J6WRE9"/>
<organism evidence="10 11">
    <name type="scientific">Calditerrivibrio nitroreducens</name>
    <dbReference type="NCBI Taxonomy" id="477976"/>
    <lineage>
        <taxon>Bacteria</taxon>
        <taxon>Pseudomonadati</taxon>
        <taxon>Deferribacterota</taxon>
        <taxon>Deferribacteres</taxon>
        <taxon>Deferribacterales</taxon>
        <taxon>Calditerrivibrionaceae</taxon>
    </lineage>
</organism>
<dbReference type="RefSeq" id="WP_424606015.1">
    <property type="nucleotide sequence ID" value="NZ_JBNAVA010000010.1"/>
</dbReference>
<evidence type="ECO:0000256" key="6">
    <source>
        <dbReference type="ARBA" id="ARBA00022989"/>
    </source>
</evidence>
<feature type="transmembrane region" description="Helical" evidence="8">
    <location>
        <begin position="255"/>
        <end position="277"/>
    </location>
</feature>
<feature type="transmembrane region" description="Helical" evidence="8">
    <location>
        <begin position="174"/>
        <end position="198"/>
    </location>
</feature>
<keyword evidence="7 8" id="KW-0472">Membrane</keyword>
<evidence type="ECO:0000313" key="11">
    <source>
        <dbReference type="Proteomes" id="UP000242881"/>
    </source>
</evidence>
<evidence type="ECO:0000256" key="1">
    <source>
        <dbReference type="ARBA" id="ARBA00004651"/>
    </source>
</evidence>
<dbReference type="PANTHER" id="PTHR30294:SF47">
    <property type="entry name" value="INNER MEMBRANE TRANSPORT PERMEASE YHHJ"/>
    <property type="match status" value="1"/>
</dbReference>
<dbReference type="PROSITE" id="PS51012">
    <property type="entry name" value="ABC_TM2"/>
    <property type="match status" value="1"/>
</dbReference>
<evidence type="ECO:0000256" key="8">
    <source>
        <dbReference type="SAM" id="Phobius"/>
    </source>
</evidence>
<evidence type="ECO:0000256" key="2">
    <source>
        <dbReference type="ARBA" id="ARBA00007783"/>
    </source>
</evidence>
<feature type="transmembrane region" description="Helical" evidence="8">
    <location>
        <begin position="21"/>
        <end position="41"/>
    </location>
</feature>
<feature type="transmembrane region" description="Helical" evidence="8">
    <location>
        <begin position="219"/>
        <end position="243"/>
    </location>
</feature>
<evidence type="ECO:0000256" key="4">
    <source>
        <dbReference type="ARBA" id="ARBA00022475"/>
    </source>
</evidence>
<evidence type="ECO:0000313" key="10">
    <source>
        <dbReference type="EMBL" id="PMP72962.1"/>
    </source>
</evidence>
<sequence>MLVRLTSLIIKELLQFFRDKSLLIFVLYLFTGDLYIAANGIDLTLKNARFYVLDESLSLNSKELISRFQPPTFNFQGYLIDEKMIEKILSEDKAVAVIVIPKDFDENLKNGKGNQIALYVNGSETSVGYLFAGYASEIVTKFALEYRKKELGKNLPIIELKQRVLYNQNTDSNIFMSITELFSVITLLILILPASAIIREKTNGNLEMIMISPISITEFMISKIIAMNIVIITGVVLSSILILNLLLKIPLNSNFFNFIILTILYVFTSSGLSMFIASLSNNMLQVSQITIIVLMPILYLSGSWTPFESMPYIFQKLTYLSPLKYYLEGSFSVILKGLGFDFVYKYMLMILALGIPIFASGAYFLKKRI</sequence>
<dbReference type="EMBL" id="PNIN01000007">
    <property type="protein sequence ID" value="PMP72962.1"/>
    <property type="molecule type" value="Genomic_DNA"/>
</dbReference>
<name>A0A2J6WRE9_9BACT</name>
<dbReference type="GO" id="GO:0005886">
    <property type="term" value="C:plasma membrane"/>
    <property type="evidence" value="ECO:0007669"/>
    <property type="project" value="UniProtKB-SubCell"/>
</dbReference>
<keyword evidence="6 8" id="KW-1133">Transmembrane helix</keyword>
<dbReference type="Gene3D" id="3.40.1710.10">
    <property type="entry name" value="abc type-2 transporter like domain"/>
    <property type="match status" value="1"/>
</dbReference>
<keyword evidence="4" id="KW-1003">Cell membrane</keyword>
<dbReference type="Proteomes" id="UP000242881">
    <property type="component" value="Unassembled WGS sequence"/>
</dbReference>
<dbReference type="InterPro" id="IPR013525">
    <property type="entry name" value="ABC2_TM"/>
</dbReference>
<protein>
    <submittedName>
        <fullName evidence="10">ABC transporter permease</fullName>
    </submittedName>
</protein>
<gene>
    <name evidence="10" type="ORF">C0187_00425</name>
</gene>
<accession>A0A2J6WRE9</accession>
<evidence type="ECO:0000259" key="9">
    <source>
        <dbReference type="PROSITE" id="PS51012"/>
    </source>
</evidence>
<feature type="transmembrane region" description="Helical" evidence="8">
    <location>
        <begin position="346"/>
        <end position="365"/>
    </location>
</feature>
<dbReference type="PANTHER" id="PTHR30294">
    <property type="entry name" value="MEMBRANE COMPONENT OF ABC TRANSPORTER YHHJ-RELATED"/>
    <property type="match status" value="1"/>
</dbReference>
<feature type="transmembrane region" description="Helical" evidence="8">
    <location>
        <begin position="289"/>
        <end position="307"/>
    </location>
</feature>
<dbReference type="GO" id="GO:0140359">
    <property type="term" value="F:ABC-type transporter activity"/>
    <property type="evidence" value="ECO:0007669"/>
    <property type="project" value="InterPro"/>
</dbReference>
<evidence type="ECO:0000256" key="3">
    <source>
        <dbReference type="ARBA" id="ARBA00022448"/>
    </source>
</evidence>
<proteinExistence type="inferred from homology"/>
<comment type="subcellular location">
    <subcellularLocation>
        <location evidence="1">Cell membrane</location>
        <topology evidence="1">Multi-pass membrane protein</topology>
    </subcellularLocation>
</comment>